<dbReference type="AlphaFoldDB" id="A0A9D2HFC2"/>
<reference evidence="5" key="2">
    <citation type="submission" date="2021-04" db="EMBL/GenBank/DDBJ databases">
        <authorList>
            <person name="Gilroy R."/>
        </authorList>
    </citation>
    <scope>NUCLEOTIDE SEQUENCE</scope>
    <source>
        <strain evidence="5">CHK186-16707</strain>
    </source>
</reference>
<dbReference type="CDD" id="cd01949">
    <property type="entry name" value="GGDEF"/>
    <property type="match status" value="1"/>
</dbReference>
<dbReference type="GO" id="GO:0052621">
    <property type="term" value="F:diguanylate cyclase activity"/>
    <property type="evidence" value="ECO:0007669"/>
    <property type="project" value="UniProtKB-EC"/>
</dbReference>
<name>A0A9D2HFC2_9BACT</name>
<comment type="catalytic activity">
    <reaction evidence="2">
        <text>2 GTP = 3',3'-c-di-GMP + 2 diphosphate</text>
        <dbReference type="Rhea" id="RHEA:24898"/>
        <dbReference type="ChEBI" id="CHEBI:33019"/>
        <dbReference type="ChEBI" id="CHEBI:37565"/>
        <dbReference type="ChEBI" id="CHEBI:58805"/>
        <dbReference type="EC" id="2.7.7.65"/>
    </reaction>
</comment>
<evidence type="ECO:0000313" key="5">
    <source>
        <dbReference type="EMBL" id="HJA09459.1"/>
    </source>
</evidence>
<dbReference type="InterPro" id="IPR000160">
    <property type="entry name" value="GGDEF_dom"/>
</dbReference>
<evidence type="ECO:0000256" key="1">
    <source>
        <dbReference type="ARBA" id="ARBA00012528"/>
    </source>
</evidence>
<dbReference type="PANTHER" id="PTHR45138:SF9">
    <property type="entry name" value="DIGUANYLATE CYCLASE DGCM-RELATED"/>
    <property type="match status" value="1"/>
</dbReference>
<dbReference type="PROSITE" id="PS50887">
    <property type="entry name" value="GGDEF"/>
    <property type="match status" value="1"/>
</dbReference>
<dbReference type="InterPro" id="IPR029787">
    <property type="entry name" value="Nucleotide_cyclase"/>
</dbReference>
<proteinExistence type="predicted"/>
<protein>
    <recommendedName>
        <fullName evidence="1">diguanylate cyclase</fullName>
        <ecNumber evidence="1">2.7.7.65</ecNumber>
    </recommendedName>
</protein>
<dbReference type="InterPro" id="IPR050469">
    <property type="entry name" value="Diguanylate_Cyclase"/>
</dbReference>
<gene>
    <name evidence="5" type="ORF">H9962_09795</name>
</gene>
<dbReference type="EC" id="2.7.7.65" evidence="1"/>
<evidence type="ECO:0000313" key="6">
    <source>
        <dbReference type="Proteomes" id="UP000824225"/>
    </source>
</evidence>
<dbReference type="NCBIfam" id="TIGR00254">
    <property type="entry name" value="GGDEF"/>
    <property type="match status" value="1"/>
</dbReference>
<evidence type="ECO:0000259" key="4">
    <source>
        <dbReference type="PROSITE" id="PS50887"/>
    </source>
</evidence>
<dbReference type="EMBL" id="DXAN01000032">
    <property type="protein sequence ID" value="HJA09459.1"/>
    <property type="molecule type" value="Genomic_DNA"/>
</dbReference>
<keyword evidence="3" id="KW-0472">Membrane</keyword>
<feature type="transmembrane region" description="Helical" evidence="3">
    <location>
        <begin position="51"/>
        <end position="72"/>
    </location>
</feature>
<keyword evidence="3" id="KW-0812">Transmembrane</keyword>
<comment type="caution">
    <text evidence="5">The sequence shown here is derived from an EMBL/GenBank/DDBJ whole genome shotgun (WGS) entry which is preliminary data.</text>
</comment>
<dbReference type="SMART" id="SM00267">
    <property type="entry name" value="GGDEF"/>
    <property type="match status" value="1"/>
</dbReference>
<sequence length="332" mass="37529">MKGMEWKGRRAMSASLLMRALAVLAGIWTVLEIFDFEDMAFDLNMPEAMLAAGATTIFCVAGAALAGEGRIFRLEDGRPGISLATLRALTVRHAGVIRLGLIVLTLLSAVWFTDEMYDFEDMRLDPDIPEAFFAAFFLVFFLRFLFWMRNRVPFSDARFDTEKSLLEELRRKVEIDELTGLYNKSAFHEKVRNFLAEWAKDGECALFMIDMDNFKSVNDTYGHLTGDHVLAETGKTLRKFFAERKAWLGRVGGDEFMVFVCQCRRAEADGIEDELRAGLNIPIPNSSEVFTGSIGLAVYEDGDTFDSLYARADRLLYEAKKFGGRSAEKSRE</sequence>
<dbReference type="Proteomes" id="UP000824225">
    <property type="component" value="Unassembled WGS sequence"/>
</dbReference>
<evidence type="ECO:0000256" key="2">
    <source>
        <dbReference type="ARBA" id="ARBA00034247"/>
    </source>
</evidence>
<keyword evidence="3" id="KW-1133">Transmembrane helix</keyword>
<dbReference type="Pfam" id="PF00990">
    <property type="entry name" value="GGDEF"/>
    <property type="match status" value="1"/>
</dbReference>
<evidence type="ECO:0000256" key="3">
    <source>
        <dbReference type="SAM" id="Phobius"/>
    </source>
</evidence>
<dbReference type="SUPFAM" id="SSF55073">
    <property type="entry name" value="Nucleotide cyclase"/>
    <property type="match status" value="1"/>
</dbReference>
<feature type="transmembrane region" description="Helical" evidence="3">
    <location>
        <begin position="93"/>
        <end position="111"/>
    </location>
</feature>
<dbReference type="PANTHER" id="PTHR45138">
    <property type="entry name" value="REGULATORY COMPONENTS OF SENSORY TRANSDUCTION SYSTEM"/>
    <property type="match status" value="1"/>
</dbReference>
<reference evidence="5" key="1">
    <citation type="journal article" date="2021" name="PeerJ">
        <title>Extensive microbial diversity within the chicken gut microbiome revealed by metagenomics and culture.</title>
        <authorList>
            <person name="Gilroy R."/>
            <person name="Ravi A."/>
            <person name="Getino M."/>
            <person name="Pursley I."/>
            <person name="Horton D.L."/>
            <person name="Alikhan N.F."/>
            <person name="Baker D."/>
            <person name="Gharbi K."/>
            <person name="Hall N."/>
            <person name="Watson M."/>
            <person name="Adriaenssens E.M."/>
            <person name="Foster-Nyarko E."/>
            <person name="Jarju S."/>
            <person name="Secka A."/>
            <person name="Antonio M."/>
            <person name="Oren A."/>
            <person name="Chaudhuri R.R."/>
            <person name="La Ragione R."/>
            <person name="Hildebrand F."/>
            <person name="Pallen M.J."/>
        </authorList>
    </citation>
    <scope>NUCLEOTIDE SEQUENCE</scope>
    <source>
        <strain evidence="5">CHK186-16707</strain>
    </source>
</reference>
<dbReference type="Gene3D" id="3.30.70.270">
    <property type="match status" value="1"/>
</dbReference>
<organism evidence="5 6">
    <name type="scientific">Candidatus Mailhella merdigallinarum</name>
    <dbReference type="NCBI Taxonomy" id="2838658"/>
    <lineage>
        <taxon>Bacteria</taxon>
        <taxon>Pseudomonadati</taxon>
        <taxon>Thermodesulfobacteriota</taxon>
        <taxon>Desulfovibrionia</taxon>
        <taxon>Desulfovibrionales</taxon>
        <taxon>Desulfovibrionaceae</taxon>
        <taxon>Mailhella</taxon>
    </lineage>
</organism>
<accession>A0A9D2HFC2</accession>
<feature type="domain" description="GGDEF" evidence="4">
    <location>
        <begin position="202"/>
        <end position="332"/>
    </location>
</feature>
<feature type="transmembrane region" description="Helical" evidence="3">
    <location>
        <begin position="12"/>
        <end position="31"/>
    </location>
</feature>
<feature type="transmembrane region" description="Helical" evidence="3">
    <location>
        <begin position="131"/>
        <end position="148"/>
    </location>
</feature>
<dbReference type="InterPro" id="IPR043128">
    <property type="entry name" value="Rev_trsase/Diguanyl_cyclase"/>
</dbReference>